<feature type="domain" description="PiggyBac transposable element-derived protein" evidence="1">
    <location>
        <begin position="1"/>
        <end position="39"/>
    </location>
</feature>
<name>A0A9J6DJW7_RHIMP</name>
<gene>
    <name evidence="2" type="ORF">HPB51_024140</name>
</gene>
<comment type="caution">
    <text evidence="2">The sequence shown here is derived from an EMBL/GenBank/DDBJ whole genome shotgun (WGS) entry which is preliminary data.</text>
</comment>
<evidence type="ECO:0000259" key="1">
    <source>
        <dbReference type="Pfam" id="PF13843"/>
    </source>
</evidence>
<accession>A0A9J6DJW7</accession>
<evidence type="ECO:0000313" key="3">
    <source>
        <dbReference type="Proteomes" id="UP000821866"/>
    </source>
</evidence>
<sequence length="152" mass="17324">MGGVDRADQLLAFHRNDLKTKKWYKRVIFHLLDLAVVNSSLLYRATKGSPMQLAHYKLQIALGLMKAEQAVGNIEEQRVFGGTRVYNRASDIPGAVPYDSINHIPTTIAQSNAQRCKMPECKWRPAYRTKNAVYLCIEEDGPTNCFERFHLL</sequence>
<dbReference type="Proteomes" id="UP000821866">
    <property type="component" value="Chromosome 7"/>
</dbReference>
<dbReference type="InterPro" id="IPR029526">
    <property type="entry name" value="PGBD"/>
</dbReference>
<dbReference type="AlphaFoldDB" id="A0A9J6DJW7"/>
<proteinExistence type="predicted"/>
<evidence type="ECO:0000313" key="2">
    <source>
        <dbReference type="EMBL" id="KAH8022410.1"/>
    </source>
</evidence>
<keyword evidence="3" id="KW-1185">Reference proteome</keyword>
<reference evidence="2" key="1">
    <citation type="journal article" date="2020" name="Cell">
        <title>Large-Scale Comparative Analyses of Tick Genomes Elucidate Their Genetic Diversity and Vector Capacities.</title>
        <authorList>
            <consortium name="Tick Genome and Microbiome Consortium (TIGMIC)"/>
            <person name="Jia N."/>
            <person name="Wang J."/>
            <person name="Shi W."/>
            <person name="Du L."/>
            <person name="Sun Y."/>
            <person name="Zhan W."/>
            <person name="Jiang J.F."/>
            <person name="Wang Q."/>
            <person name="Zhang B."/>
            <person name="Ji P."/>
            <person name="Bell-Sakyi L."/>
            <person name="Cui X.M."/>
            <person name="Yuan T.T."/>
            <person name="Jiang B.G."/>
            <person name="Yang W.F."/>
            <person name="Lam T.T."/>
            <person name="Chang Q.C."/>
            <person name="Ding S.J."/>
            <person name="Wang X.J."/>
            <person name="Zhu J.G."/>
            <person name="Ruan X.D."/>
            <person name="Zhao L."/>
            <person name="Wei J.T."/>
            <person name="Ye R.Z."/>
            <person name="Que T.C."/>
            <person name="Du C.H."/>
            <person name="Zhou Y.H."/>
            <person name="Cheng J.X."/>
            <person name="Dai P.F."/>
            <person name="Guo W.B."/>
            <person name="Han X.H."/>
            <person name="Huang E.J."/>
            <person name="Li L.F."/>
            <person name="Wei W."/>
            <person name="Gao Y.C."/>
            <person name="Liu J.Z."/>
            <person name="Shao H.Z."/>
            <person name="Wang X."/>
            <person name="Wang C.C."/>
            <person name="Yang T.C."/>
            <person name="Huo Q.B."/>
            <person name="Li W."/>
            <person name="Chen H.Y."/>
            <person name="Chen S.E."/>
            <person name="Zhou L.G."/>
            <person name="Ni X.B."/>
            <person name="Tian J.H."/>
            <person name="Sheng Y."/>
            <person name="Liu T."/>
            <person name="Pan Y.S."/>
            <person name="Xia L.Y."/>
            <person name="Li J."/>
            <person name="Zhao F."/>
            <person name="Cao W.C."/>
        </authorList>
    </citation>
    <scope>NUCLEOTIDE SEQUENCE</scope>
    <source>
        <strain evidence="2">Rmic-2018</strain>
    </source>
</reference>
<protein>
    <recommendedName>
        <fullName evidence="1">PiggyBac transposable element-derived protein domain-containing protein</fullName>
    </recommendedName>
</protein>
<dbReference type="EMBL" id="JABSTU010000009">
    <property type="protein sequence ID" value="KAH8022410.1"/>
    <property type="molecule type" value="Genomic_DNA"/>
</dbReference>
<organism evidence="2 3">
    <name type="scientific">Rhipicephalus microplus</name>
    <name type="common">Cattle tick</name>
    <name type="synonym">Boophilus microplus</name>
    <dbReference type="NCBI Taxonomy" id="6941"/>
    <lineage>
        <taxon>Eukaryota</taxon>
        <taxon>Metazoa</taxon>
        <taxon>Ecdysozoa</taxon>
        <taxon>Arthropoda</taxon>
        <taxon>Chelicerata</taxon>
        <taxon>Arachnida</taxon>
        <taxon>Acari</taxon>
        <taxon>Parasitiformes</taxon>
        <taxon>Ixodida</taxon>
        <taxon>Ixodoidea</taxon>
        <taxon>Ixodidae</taxon>
        <taxon>Rhipicephalinae</taxon>
        <taxon>Rhipicephalus</taxon>
        <taxon>Boophilus</taxon>
    </lineage>
</organism>
<dbReference type="PANTHER" id="PTHR47272:SF2">
    <property type="entry name" value="PIGGYBAC TRANSPOSABLE ELEMENT-DERIVED PROTEIN 3-LIKE"/>
    <property type="match status" value="1"/>
</dbReference>
<dbReference type="PANTHER" id="PTHR47272">
    <property type="entry name" value="DDE_TNP_1_7 DOMAIN-CONTAINING PROTEIN"/>
    <property type="match status" value="1"/>
</dbReference>
<dbReference type="Pfam" id="PF13843">
    <property type="entry name" value="DDE_Tnp_1_7"/>
    <property type="match status" value="1"/>
</dbReference>
<reference evidence="2" key="2">
    <citation type="submission" date="2021-09" db="EMBL/GenBank/DDBJ databases">
        <authorList>
            <person name="Jia N."/>
            <person name="Wang J."/>
            <person name="Shi W."/>
            <person name="Du L."/>
            <person name="Sun Y."/>
            <person name="Zhan W."/>
            <person name="Jiang J."/>
            <person name="Wang Q."/>
            <person name="Zhang B."/>
            <person name="Ji P."/>
            <person name="Sakyi L.B."/>
            <person name="Cui X."/>
            <person name="Yuan T."/>
            <person name="Jiang B."/>
            <person name="Yang W."/>
            <person name="Lam T.T.-Y."/>
            <person name="Chang Q."/>
            <person name="Ding S."/>
            <person name="Wang X."/>
            <person name="Zhu J."/>
            <person name="Ruan X."/>
            <person name="Zhao L."/>
            <person name="Wei J."/>
            <person name="Que T."/>
            <person name="Du C."/>
            <person name="Cheng J."/>
            <person name="Dai P."/>
            <person name="Han X."/>
            <person name="Huang E."/>
            <person name="Gao Y."/>
            <person name="Liu J."/>
            <person name="Shao H."/>
            <person name="Ye R."/>
            <person name="Li L."/>
            <person name="Wei W."/>
            <person name="Wang X."/>
            <person name="Wang C."/>
            <person name="Huo Q."/>
            <person name="Li W."/>
            <person name="Guo W."/>
            <person name="Chen H."/>
            <person name="Chen S."/>
            <person name="Zhou L."/>
            <person name="Zhou L."/>
            <person name="Ni X."/>
            <person name="Tian J."/>
            <person name="Zhou Y."/>
            <person name="Sheng Y."/>
            <person name="Liu T."/>
            <person name="Pan Y."/>
            <person name="Xia L."/>
            <person name="Li J."/>
            <person name="Zhao F."/>
            <person name="Cao W."/>
        </authorList>
    </citation>
    <scope>NUCLEOTIDE SEQUENCE</scope>
    <source>
        <strain evidence="2">Rmic-2018</strain>
        <tissue evidence="2">Larvae</tissue>
    </source>
</reference>